<sequence>MRLYSSFCDNPILTVELKNFTLYKNILIFIYNKMAINNIIIVGCNIVGLYSALRCTDNGYRISIIERLSCDKLNSKHRNNYRVFNKSHQLYIHLLNRFSIKYESYTLKYNEKTTTVLSGIINKSKLIPKKTLNTQSFVKFCRSILSITDYNILKNNLEAFEHIYSNISAMDALVMFSSDINTQQEYFILTDDISVLIERLIAYLKTKNVEFLFNTEIRDITQSNNIIYSSTRTNTYISTIIILAISKSNLQRFNFLTKDQRKYLNNVSKYNIDCESVYSDKHLKHEYDIKTHLLDKLHIVCPIKKHSMYLWNYGINNIIIREKIKNMFSHIFICGDSYSRNNFFLNYSLETFDTMCSKVNHRMTTHTY</sequence>
<dbReference type="InterPro" id="IPR036188">
    <property type="entry name" value="FAD/NAD-bd_sf"/>
</dbReference>
<accession>A0A6C0LHH7</accession>
<proteinExistence type="predicted"/>
<name>A0A6C0LHH7_9ZZZZ</name>
<organism evidence="1">
    <name type="scientific">viral metagenome</name>
    <dbReference type="NCBI Taxonomy" id="1070528"/>
    <lineage>
        <taxon>unclassified sequences</taxon>
        <taxon>metagenomes</taxon>
        <taxon>organismal metagenomes</taxon>
    </lineage>
</organism>
<protein>
    <recommendedName>
        <fullName evidence="2">FAD dependent oxidoreductase domain-containing protein</fullName>
    </recommendedName>
</protein>
<reference evidence="1" key="1">
    <citation type="journal article" date="2020" name="Nature">
        <title>Giant virus diversity and host interactions through global metagenomics.</title>
        <authorList>
            <person name="Schulz F."/>
            <person name="Roux S."/>
            <person name="Paez-Espino D."/>
            <person name="Jungbluth S."/>
            <person name="Walsh D.A."/>
            <person name="Denef V.J."/>
            <person name="McMahon K.D."/>
            <person name="Konstantinidis K.T."/>
            <person name="Eloe-Fadrosh E.A."/>
            <person name="Kyrpides N.C."/>
            <person name="Woyke T."/>
        </authorList>
    </citation>
    <scope>NUCLEOTIDE SEQUENCE</scope>
    <source>
        <strain evidence="1">GVMAG-M-3300027804-47</strain>
    </source>
</reference>
<dbReference type="EMBL" id="MN740481">
    <property type="protein sequence ID" value="QHU29141.1"/>
    <property type="molecule type" value="Genomic_DNA"/>
</dbReference>
<dbReference type="SUPFAM" id="SSF51905">
    <property type="entry name" value="FAD/NAD(P)-binding domain"/>
    <property type="match status" value="1"/>
</dbReference>
<evidence type="ECO:0008006" key="2">
    <source>
        <dbReference type="Google" id="ProtNLM"/>
    </source>
</evidence>
<dbReference type="AlphaFoldDB" id="A0A6C0LHH7"/>
<evidence type="ECO:0000313" key="1">
    <source>
        <dbReference type="EMBL" id="QHU29141.1"/>
    </source>
</evidence>